<feature type="domain" description="Aminoglycoside phosphotransferase" evidence="6">
    <location>
        <begin position="32"/>
        <end position="233"/>
    </location>
</feature>
<evidence type="ECO:0000313" key="7">
    <source>
        <dbReference type="EMBL" id="PLR41452.1"/>
    </source>
</evidence>
<dbReference type="EC" id="2.7.1.89" evidence="5"/>
<dbReference type="Gene3D" id="3.90.1200.10">
    <property type="match status" value="1"/>
</dbReference>
<dbReference type="SUPFAM" id="SSF56112">
    <property type="entry name" value="Protein kinase-like (PK-like)"/>
    <property type="match status" value="1"/>
</dbReference>
<evidence type="ECO:0000256" key="3">
    <source>
        <dbReference type="ARBA" id="ARBA00022777"/>
    </source>
</evidence>
<dbReference type="InterPro" id="IPR014093">
    <property type="entry name" value="Thiamine_kinase"/>
</dbReference>
<comment type="function">
    <text evidence="5">Catalyzes the phosphorylation of thiamine to thiamine phosphate.</text>
</comment>
<protein>
    <recommendedName>
        <fullName evidence="5">Thiamine kinase</fullName>
        <ecNumber evidence="5">2.7.1.89</ecNumber>
    </recommendedName>
</protein>
<organism evidence="7 8">
    <name type="scientific">Chimaeribacter californicus</name>
    <dbReference type="NCBI Taxonomy" id="2060067"/>
    <lineage>
        <taxon>Bacteria</taxon>
        <taxon>Pseudomonadati</taxon>
        <taxon>Pseudomonadota</taxon>
        <taxon>Gammaproteobacteria</taxon>
        <taxon>Enterobacterales</taxon>
        <taxon>Yersiniaceae</taxon>
        <taxon>Chimaeribacter</taxon>
    </lineage>
</organism>
<dbReference type="GO" id="GO:0005524">
    <property type="term" value="F:ATP binding"/>
    <property type="evidence" value="ECO:0007669"/>
    <property type="project" value="UniProtKB-KW"/>
</dbReference>
<dbReference type="Pfam" id="PF01636">
    <property type="entry name" value="APH"/>
    <property type="match status" value="1"/>
</dbReference>
<dbReference type="UniPathway" id="UPA00060">
    <property type="reaction ID" value="UER00596"/>
</dbReference>
<proteinExistence type="inferred from homology"/>
<gene>
    <name evidence="5" type="primary">thiK</name>
    <name evidence="7" type="ORF">CYR55_01050</name>
</gene>
<comment type="similarity">
    <text evidence="5">Belongs to the thiamine kinase family.</text>
</comment>
<evidence type="ECO:0000259" key="6">
    <source>
        <dbReference type="Pfam" id="PF01636"/>
    </source>
</evidence>
<reference evidence="7 8" key="1">
    <citation type="submission" date="2017-12" db="EMBL/GenBank/DDBJ databases">
        <title>Characterization of six clinical isolates of Enterochimera gen. nov., a novel genus of the Yersiniaciae family and the three species Enterochimera arupensis sp. nov., Enterochimera coloradensis sp. nov, and Enterochimera californica sp. nov.</title>
        <authorList>
            <person name="Rossi A."/>
            <person name="Fisher M."/>
        </authorList>
    </citation>
    <scope>NUCLEOTIDE SEQUENCE [LARGE SCALE GENOMIC DNA]</scope>
    <source>
        <strain evidence="8">2015-Iso6</strain>
    </source>
</reference>
<keyword evidence="8" id="KW-1185">Reference proteome</keyword>
<evidence type="ECO:0000256" key="1">
    <source>
        <dbReference type="ARBA" id="ARBA00022679"/>
    </source>
</evidence>
<name>A0A2N5EFX4_9GAMM</name>
<dbReference type="OrthoDB" id="179763at2"/>
<comment type="catalytic activity">
    <reaction evidence="5">
        <text>thiamine + ATP = thiamine phosphate + ADP + H(+)</text>
        <dbReference type="Rhea" id="RHEA:12012"/>
        <dbReference type="ChEBI" id="CHEBI:15378"/>
        <dbReference type="ChEBI" id="CHEBI:18385"/>
        <dbReference type="ChEBI" id="CHEBI:30616"/>
        <dbReference type="ChEBI" id="CHEBI:37575"/>
        <dbReference type="ChEBI" id="CHEBI:456216"/>
        <dbReference type="EC" id="2.7.1.89"/>
    </reaction>
</comment>
<dbReference type="HAMAP" id="MF_01604">
    <property type="entry name" value="Thiamine_kinase"/>
    <property type="match status" value="1"/>
</dbReference>
<dbReference type="EMBL" id="PJZF01000001">
    <property type="protein sequence ID" value="PLR41452.1"/>
    <property type="molecule type" value="Genomic_DNA"/>
</dbReference>
<dbReference type="Proteomes" id="UP000234240">
    <property type="component" value="Unassembled WGS sequence"/>
</dbReference>
<keyword evidence="4 5" id="KW-0067">ATP-binding</keyword>
<evidence type="ECO:0000256" key="5">
    <source>
        <dbReference type="HAMAP-Rule" id="MF_01604"/>
    </source>
</evidence>
<evidence type="ECO:0000256" key="2">
    <source>
        <dbReference type="ARBA" id="ARBA00022741"/>
    </source>
</evidence>
<comment type="caution">
    <text evidence="7">The sequence shown here is derived from an EMBL/GenBank/DDBJ whole genome shotgun (WGS) entry which is preliminary data.</text>
</comment>
<keyword evidence="1 5" id="KW-0808">Transferase</keyword>
<keyword evidence="2 5" id="KW-0547">Nucleotide-binding</keyword>
<dbReference type="GO" id="GO:0006772">
    <property type="term" value="P:thiamine metabolic process"/>
    <property type="evidence" value="ECO:0007669"/>
    <property type="project" value="InterPro"/>
</dbReference>
<dbReference type="GO" id="GO:0009229">
    <property type="term" value="P:thiamine diphosphate biosynthetic process"/>
    <property type="evidence" value="ECO:0007669"/>
    <property type="project" value="UniProtKB-UniRule"/>
</dbReference>
<sequence>MTYSVDPSLIVSLKQILPAVNTAGCCFSPVAGLSGESWRICTPQGTYLARRQTAVMAEMGVSRRRELRMLRTRQPGGVGPQPLGLHHGWLLLAWIDGDTLPETAFQPVGALALLLVRLHRQPRGGFPLALKGILARYWQQIDRTRLTPRWLRYHQRVQRTPLPPVLKIAPLHMDIHPGNIIATGEGWQLIDWEYAADGDIACELAALVRGNGWSAGQQQAALVAAYCAAGGYGDVTRLQAAVGRWLPWIDYLMLMWYEVRWQQTHTISFRAAADGLHARLQSR</sequence>
<accession>A0A2N5EFX4</accession>
<evidence type="ECO:0000313" key="8">
    <source>
        <dbReference type="Proteomes" id="UP000234240"/>
    </source>
</evidence>
<dbReference type="InterPro" id="IPR011009">
    <property type="entry name" value="Kinase-like_dom_sf"/>
</dbReference>
<dbReference type="GO" id="GO:0019165">
    <property type="term" value="F:thiamine kinase activity"/>
    <property type="evidence" value="ECO:0007669"/>
    <property type="project" value="UniProtKB-UniRule"/>
</dbReference>
<dbReference type="AlphaFoldDB" id="A0A2N5EFX4"/>
<dbReference type="InterPro" id="IPR002575">
    <property type="entry name" value="Aminoglycoside_PTrfase"/>
</dbReference>
<evidence type="ECO:0000256" key="4">
    <source>
        <dbReference type="ARBA" id="ARBA00022840"/>
    </source>
</evidence>
<keyword evidence="3 5" id="KW-0418">Kinase</keyword>
<comment type="pathway">
    <text evidence="5">Cofactor biosynthesis; thiamine diphosphate biosynthesis; thiamine phosphate from thiamine: step 1/1.</text>
</comment>